<name>L8WC68_THACA</name>
<keyword evidence="2" id="KW-1185">Reference proteome</keyword>
<proteinExistence type="predicted"/>
<evidence type="ECO:0000313" key="2">
    <source>
        <dbReference type="Proteomes" id="UP000011668"/>
    </source>
</evidence>
<dbReference type="HOGENOM" id="CLU_3417315_0_0_1"/>
<dbReference type="Proteomes" id="UP000011668">
    <property type="component" value="Unassembled WGS sequence"/>
</dbReference>
<dbReference type="AlphaFoldDB" id="L8WC68"/>
<sequence>MEFGLRFGQTTCQAEVLANYVMMDTW</sequence>
<comment type="caution">
    <text evidence="1">The sequence shown here is derived from an EMBL/GenBank/DDBJ whole genome shotgun (WGS) entry which is preliminary data.</text>
</comment>
<dbReference type="EMBL" id="AFRT01006113">
    <property type="protein sequence ID" value="ELU35560.1"/>
    <property type="molecule type" value="Genomic_DNA"/>
</dbReference>
<organism evidence="1 2">
    <name type="scientific">Thanatephorus cucumeris (strain AG1-IA)</name>
    <name type="common">Rice sheath blight fungus</name>
    <name type="synonym">Rhizoctonia solani</name>
    <dbReference type="NCBI Taxonomy" id="983506"/>
    <lineage>
        <taxon>Eukaryota</taxon>
        <taxon>Fungi</taxon>
        <taxon>Dikarya</taxon>
        <taxon>Basidiomycota</taxon>
        <taxon>Agaricomycotina</taxon>
        <taxon>Agaricomycetes</taxon>
        <taxon>Cantharellales</taxon>
        <taxon>Ceratobasidiaceae</taxon>
        <taxon>Rhizoctonia</taxon>
        <taxon>Rhizoctonia solani AG-1</taxon>
    </lineage>
</organism>
<reference evidence="1 2" key="1">
    <citation type="journal article" date="2013" name="Nat. Commun.">
        <title>The evolution and pathogenic mechanisms of the rice sheath blight pathogen.</title>
        <authorList>
            <person name="Zheng A."/>
            <person name="Lin R."/>
            <person name="Xu L."/>
            <person name="Qin P."/>
            <person name="Tang C."/>
            <person name="Ai P."/>
            <person name="Zhang D."/>
            <person name="Liu Y."/>
            <person name="Sun Z."/>
            <person name="Feng H."/>
            <person name="Wang Y."/>
            <person name="Chen Y."/>
            <person name="Liang X."/>
            <person name="Fu R."/>
            <person name="Li Q."/>
            <person name="Zhang J."/>
            <person name="Yu X."/>
            <person name="Xie Z."/>
            <person name="Ding L."/>
            <person name="Guan P."/>
            <person name="Tang J."/>
            <person name="Liang Y."/>
            <person name="Wang S."/>
            <person name="Deng Q."/>
            <person name="Li S."/>
            <person name="Zhu J."/>
            <person name="Wang L."/>
            <person name="Liu H."/>
            <person name="Li P."/>
        </authorList>
    </citation>
    <scope>NUCLEOTIDE SEQUENCE [LARGE SCALE GENOMIC DNA]</scope>
    <source>
        <strain evidence="2">AG-1 IA</strain>
    </source>
</reference>
<gene>
    <name evidence="1" type="ORF">AG1IA_10410</name>
</gene>
<evidence type="ECO:0000313" key="1">
    <source>
        <dbReference type="EMBL" id="ELU35560.1"/>
    </source>
</evidence>
<protein>
    <submittedName>
        <fullName evidence="1">Uncharacterized protein</fullName>
    </submittedName>
</protein>
<accession>L8WC68</accession>